<proteinExistence type="predicted"/>
<dbReference type="PANTHER" id="PTHR46390">
    <property type="entry name" value="MANNOSE-1-PHOSPHATE GUANYLYLTRANSFERASE"/>
    <property type="match status" value="1"/>
</dbReference>
<keyword evidence="3" id="KW-1185">Reference proteome</keyword>
<dbReference type="CDD" id="cd02509">
    <property type="entry name" value="GDP-M1P_Guanylyltransferase"/>
    <property type="match status" value="1"/>
</dbReference>
<name>A0ABN0NRD7_9BACT</name>
<keyword evidence="2" id="KW-0808">Transferase</keyword>
<dbReference type="SUPFAM" id="SSF53448">
    <property type="entry name" value="Nucleotide-diphospho-sugar transferases"/>
    <property type="match status" value="1"/>
</dbReference>
<dbReference type="Gene3D" id="3.90.550.10">
    <property type="entry name" value="Spore Coat Polysaccharide Biosynthesis Protein SpsA, Chain A"/>
    <property type="match status" value="1"/>
</dbReference>
<dbReference type="InterPro" id="IPR005835">
    <property type="entry name" value="NTP_transferase_dom"/>
</dbReference>
<dbReference type="InterPro" id="IPR049577">
    <property type="entry name" value="GMPP_N"/>
</dbReference>
<feature type="domain" description="Nucleotidyl transferase" evidence="1">
    <location>
        <begin position="54"/>
        <end position="332"/>
    </location>
</feature>
<evidence type="ECO:0000259" key="1">
    <source>
        <dbReference type="Pfam" id="PF00483"/>
    </source>
</evidence>
<evidence type="ECO:0000313" key="3">
    <source>
        <dbReference type="Proteomes" id="UP000016660"/>
    </source>
</evidence>
<comment type="caution">
    <text evidence="2">The sequence shown here is derived from an EMBL/GenBank/DDBJ whole genome shotgun (WGS) entry which is preliminary data.</text>
</comment>
<dbReference type="GO" id="GO:0016740">
    <property type="term" value="F:transferase activity"/>
    <property type="evidence" value="ECO:0007669"/>
    <property type="project" value="UniProtKB-KW"/>
</dbReference>
<dbReference type="InterPro" id="IPR051161">
    <property type="entry name" value="Mannose-6P_isomerase_type2"/>
</dbReference>
<dbReference type="PANTHER" id="PTHR46390:SF1">
    <property type="entry name" value="MANNOSE-1-PHOSPHATE GUANYLYLTRANSFERASE"/>
    <property type="match status" value="1"/>
</dbReference>
<evidence type="ECO:0000313" key="2">
    <source>
        <dbReference type="EMBL" id="ERJ75868.1"/>
    </source>
</evidence>
<dbReference type="InterPro" id="IPR029044">
    <property type="entry name" value="Nucleotide-diphossugar_trans"/>
</dbReference>
<reference evidence="2 3" key="1">
    <citation type="submission" date="2013-06" db="EMBL/GenBank/DDBJ databases">
        <authorList>
            <person name="Weinstock G."/>
            <person name="Sodergren E."/>
            <person name="Lobos E.A."/>
            <person name="Fulton L."/>
            <person name="Fulton R."/>
            <person name="Courtney L."/>
            <person name="Fronick C."/>
            <person name="O'Laughlin M."/>
            <person name="Godfrey J."/>
            <person name="Wilson R.M."/>
            <person name="Miner T."/>
            <person name="Farmer C."/>
            <person name="Delehaunty K."/>
            <person name="Cordes M."/>
            <person name="Minx P."/>
            <person name="Tomlinson C."/>
            <person name="Chen J."/>
            <person name="Wollam A."/>
            <person name="Pepin K.H."/>
            <person name="Bhonagiri V."/>
            <person name="Zhang X."/>
            <person name="Warren W."/>
            <person name="Mitreva M."/>
            <person name="Mardis E.R."/>
            <person name="Wilson R.K."/>
        </authorList>
    </citation>
    <scope>NUCLEOTIDE SEQUENCE [LARGE SCALE GENOMIC DNA]</scope>
    <source>
        <strain evidence="2 3">ATCC 29426</strain>
    </source>
</reference>
<dbReference type="Proteomes" id="UP000016660">
    <property type="component" value="Unassembled WGS sequence"/>
</dbReference>
<organism evidence="2 3">
    <name type="scientific">Prevotella disiens JCM 6334 = ATCC 29426</name>
    <dbReference type="NCBI Taxonomy" id="1235811"/>
    <lineage>
        <taxon>Bacteria</taxon>
        <taxon>Pseudomonadati</taxon>
        <taxon>Bacteroidota</taxon>
        <taxon>Bacteroidia</taxon>
        <taxon>Bacteroidales</taxon>
        <taxon>Prevotellaceae</taxon>
        <taxon>Prevotella</taxon>
    </lineage>
</organism>
<sequence>MLVDSAERFKKTKNKNLFLKTFGEFELFKYLWIDNIRKILRSMEITANQNNYCVILAGGKGKRLWPVSRENYPKQFIDFFSEGRTQLQQTFDRFAAFIQKENILIVTSQAYIDIVREQLPDVAEDNIISEPVYRNTAPSVAWATCRIRRRNADANIIITPSDQSILKVEEFQKNILEGLDFVGKHNTLLALGVQPTRAEVAYGYIQKGEPSGIADIFKVKAVTEKPDMEFAKMFVESDEWLWNTGMYLGNVRTFKQNLMKSLAAEQVDFEASPDDFNCKDENEFKQKAFPSFPNMSIDDSVLEKSESVHVLKCDFGWCDLGTWYGMYEAKNRSEGDNVIMSGDVLIDEASDNLVRIPNDKFAVINGLEGFIVAEHDNVLLICKKENSASLIRKYVNEAQLKKGEDFV</sequence>
<gene>
    <name evidence="2" type="ORF">HMPREF0653_01707</name>
</gene>
<protein>
    <submittedName>
        <fullName evidence="2">Nucleotidyl transferase</fullName>
    </submittedName>
</protein>
<dbReference type="EMBL" id="AWUY01000151">
    <property type="protein sequence ID" value="ERJ75868.1"/>
    <property type="molecule type" value="Genomic_DNA"/>
</dbReference>
<dbReference type="SUPFAM" id="SSF159283">
    <property type="entry name" value="Guanosine diphospho-D-mannose pyrophosphorylase/mannose-6-phosphate isomerase linker domain"/>
    <property type="match status" value="1"/>
</dbReference>
<accession>A0ABN0NRD7</accession>
<dbReference type="Pfam" id="PF00483">
    <property type="entry name" value="NTP_transferase"/>
    <property type="match status" value="1"/>
</dbReference>